<dbReference type="EMBL" id="AP022870">
    <property type="protein sequence ID" value="BCB78040.1"/>
    <property type="molecule type" value="Genomic_DNA"/>
</dbReference>
<proteinExistence type="predicted"/>
<evidence type="ECO:0000313" key="2">
    <source>
        <dbReference type="EMBL" id="BCB78040.1"/>
    </source>
</evidence>
<dbReference type="AlphaFoldDB" id="A0A6F8XW44"/>
<gene>
    <name evidence="2" type="ORF">Pflav_044500</name>
</gene>
<evidence type="ECO:0008006" key="4">
    <source>
        <dbReference type="Google" id="ProtNLM"/>
    </source>
</evidence>
<name>A0A6F8XW44_9ACTN</name>
<dbReference type="KEGG" id="pfla:Pflav_044500"/>
<reference evidence="2 3" key="1">
    <citation type="submission" date="2020-03" db="EMBL/GenBank/DDBJ databases">
        <title>Whole genome shotgun sequence of Phytohabitans flavus NBRC 107702.</title>
        <authorList>
            <person name="Komaki H."/>
            <person name="Tamura T."/>
        </authorList>
    </citation>
    <scope>NUCLEOTIDE SEQUENCE [LARGE SCALE GENOMIC DNA]</scope>
    <source>
        <strain evidence="2 3">NBRC 107702</strain>
    </source>
</reference>
<feature type="compositionally biased region" description="Polar residues" evidence="1">
    <location>
        <begin position="93"/>
        <end position="107"/>
    </location>
</feature>
<sequence length="126" mass="13608">MLGYEAARALGIGTVTGEPRIWLGGRWYAVIGILHPVELAPEIDRAALIGFEMAAEDFRYDGHPSRIYVRADTASTAEVARMLPRATDPESPAKSTSAAPQTHSPPGSWSATRSPRSSSAWARWAC</sequence>
<feature type="region of interest" description="Disordered" evidence="1">
    <location>
        <begin position="79"/>
        <end position="126"/>
    </location>
</feature>
<evidence type="ECO:0000256" key="1">
    <source>
        <dbReference type="SAM" id="MobiDB-lite"/>
    </source>
</evidence>
<dbReference type="Proteomes" id="UP000502508">
    <property type="component" value="Chromosome"/>
</dbReference>
<reference evidence="2 3" key="2">
    <citation type="submission" date="2020-03" db="EMBL/GenBank/DDBJ databases">
        <authorList>
            <person name="Ichikawa N."/>
            <person name="Kimura A."/>
            <person name="Kitahashi Y."/>
            <person name="Uohara A."/>
        </authorList>
    </citation>
    <scope>NUCLEOTIDE SEQUENCE [LARGE SCALE GENOMIC DNA]</scope>
    <source>
        <strain evidence="2 3">NBRC 107702</strain>
    </source>
</reference>
<organism evidence="2 3">
    <name type="scientific">Phytohabitans flavus</name>
    <dbReference type="NCBI Taxonomy" id="1076124"/>
    <lineage>
        <taxon>Bacteria</taxon>
        <taxon>Bacillati</taxon>
        <taxon>Actinomycetota</taxon>
        <taxon>Actinomycetes</taxon>
        <taxon>Micromonosporales</taxon>
        <taxon>Micromonosporaceae</taxon>
    </lineage>
</organism>
<protein>
    <recommendedName>
        <fullName evidence="4">MacB-like periplasmic core domain-containing protein</fullName>
    </recommendedName>
</protein>
<feature type="compositionally biased region" description="Low complexity" evidence="1">
    <location>
        <begin position="108"/>
        <end position="126"/>
    </location>
</feature>
<evidence type="ECO:0000313" key="3">
    <source>
        <dbReference type="Proteomes" id="UP000502508"/>
    </source>
</evidence>
<keyword evidence="3" id="KW-1185">Reference proteome</keyword>
<accession>A0A6F8XW44</accession>